<feature type="region of interest" description="Disordered" evidence="6">
    <location>
        <begin position="273"/>
        <end position="359"/>
    </location>
</feature>
<comment type="caution">
    <text evidence="9">The sequence shown here is derived from an EMBL/GenBank/DDBJ whole genome shotgun (WGS) entry which is preliminary data.</text>
</comment>
<dbReference type="CDD" id="cd20559">
    <property type="entry name" value="CYCLIN_ScCLN_like"/>
    <property type="match status" value="1"/>
</dbReference>
<dbReference type="AlphaFoldDB" id="A0A1Y2ECL2"/>
<dbReference type="Pfam" id="PF02984">
    <property type="entry name" value="Cyclin_C"/>
    <property type="match status" value="1"/>
</dbReference>
<dbReference type="InterPro" id="IPR004367">
    <property type="entry name" value="Cyclin_C-dom"/>
</dbReference>
<dbReference type="InterPro" id="IPR048258">
    <property type="entry name" value="Cyclins_cyclin-box"/>
</dbReference>
<organism evidence="9 10">
    <name type="scientific">Leucosporidium creatinivorum</name>
    <dbReference type="NCBI Taxonomy" id="106004"/>
    <lineage>
        <taxon>Eukaryota</taxon>
        <taxon>Fungi</taxon>
        <taxon>Dikarya</taxon>
        <taxon>Basidiomycota</taxon>
        <taxon>Pucciniomycotina</taxon>
        <taxon>Microbotryomycetes</taxon>
        <taxon>Leucosporidiales</taxon>
        <taxon>Leucosporidium</taxon>
    </lineage>
</organism>
<dbReference type="InterPro" id="IPR013763">
    <property type="entry name" value="Cyclin-like_dom"/>
</dbReference>
<protein>
    <submittedName>
        <fullName evidence="9">Cyclin-like protein</fullName>
    </submittedName>
</protein>
<dbReference type="PANTHER" id="PTHR10177">
    <property type="entry name" value="CYCLINS"/>
    <property type="match status" value="1"/>
</dbReference>
<dbReference type="SMART" id="SM00385">
    <property type="entry name" value="CYCLIN"/>
    <property type="match status" value="2"/>
</dbReference>
<dbReference type="GO" id="GO:0019887">
    <property type="term" value="F:protein kinase regulator activity"/>
    <property type="evidence" value="ECO:0007669"/>
    <property type="project" value="UniProtKB-ARBA"/>
</dbReference>
<evidence type="ECO:0000256" key="4">
    <source>
        <dbReference type="ARBA" id="ARBA00023306"/>
    </source>
</evidence>
<evidence type="ECO:0000256" key="6">
    <source>
        <dbReference type="SAM" id="MobiDB-lite"/>
    </source>
</evidence>
<accession>A0A1Y2ECL2</accession>
<dbReference type="InParanoid" id="A0A1Y2ECL2"/>
<dbReference type="GO" id="GO:0051301">
    <property type="term" value="P:cell division"/>
    <property type="evidence" value="ECO:0007669"/>
    <property type="project" value="UniProtKB-KW"/>
</dbReference>
<dbReference type="InterPro" id="IPR036915">
    <property type="entry name" value="Cyclin-like_sf"/>
</dbReference>
<dbReference type="Gene3D" id="1.10.472.10">
    <property type="entry name" value="Cyclin-like"/>
    <property type="match status" value="2"/>
</dbReference>
<evidence type="ECO:0000313" key="9">
    <source>
        <dbReference type="EMBL" id="ORY69147.1"/>
    </source>
</evidence>
<feature type="domain" description="Cyclin-like" evidence="7">
    <location>
        <begin position="47"/>
        <end position="133"/>
    </location>
</feature>
<dbReference type="InterPro" id="IPR006671">
    <property type="entry name" value="Cyclin_N"/>
</dbReference>
<reference evidence="9 10" key="1">
    <citation type="submission" date="2016-07" db="EMBL/GenBank/DDBJ databases">
        <title>Pervasive Adenine N6-methylation of Active Genes in Fungi.</title>
        <authorList>
            <consortium name="DOE Joint Genome Institute"/>
            <person name="Mondo S.J."/>
            <person name="Dannebaum R.O."/>
            <person name="Kuo R.C."/>
            <person name="Labutti K."/>
            <person name="Haridas S."/>
            <person name="Kuo A."/>
            <person name="Salamov A."/>
            <person name="Ahrendt S.R."/>
            <person name="Lipzen A."/>
            <person name="Sullivan W."/>
            <person name="Andreopoulos W.B."/>
            <person name="Clum A."/>
            <person name="Lindquist E."/>
            <person name="Daum C."/>
            <person name="Ramamoorthy G.K."/>
            <person name="Gryganskyi A."/>
            <person name="Culley D."/>
            <person name="Magnuson J.K."/>
            <person name="James T.Y."/>
            <person name="O'Malley M.A."/>
            <person name="Stajich J.E."/>
            <person name="Spatafora J.W."/>
            <person name="Visel A."/>
            <person name="Grigoriev I.V."/>
        </authorList>
    </citation>
    <scope>NUCLEOTIDE SEQUENCE [LARGE SCALE GENOMIC DNA]</scope>
    <source>
        <strain evidence="9 10">62-1032</strain>
    </source>
</reference>
<keyword evidence="2" id="KW-0132">Cell division</keyword>
<dbReference type="STRING" id="106004.A0A1Y2ECL2"/>
<evidence type="ECO:0000259" key="7">
    <source>
        <dbReference type="SMART" id="SM00385"/>
    </source>
</evidence>
<proteinExistence type="inferred from homology"/>
<dbReference type="Pfam" id="PF00134">
    <property type="entry name" value="Cyclin_N"/>
    <property type="match status" value="1"/>
</dbReference>
<evidence type="ECO:0000256" key="1">
    <source>
        <dbReference type="ARBA" id="ARBA00008742"/>
    </source>
</evidence>
<dbReference type="GO" id="GO:0044843">
    <property type="term" value="P:cell cycle G1/S phase transition"/>
    <property type="evidence" value="ECO:0007669"/>
    <property type="project" value="UniProtKB-ARBA"/>
</dbReference>
<feature type="domain" description="Cyclin C-terminal" evidence="8">
    <location>
        <begin position="142"/>
        <end position="252"/>
    </location>
</feature>
<evidence type="ECO:0000256" key="2">
    <source>
        <dbReference type="ARBA" id="ARBA00022618"/>
    </source>
</evidence>
<evidence type="ECO:0000256" key="5">
    <source>
        <dbReference type="RuleBase" id="RU000383"/>
    </source>
</evidence>
<keyword evidence="4" id="KW-0131">Cell cycle</keyword>
<dbReference type="Proteomes" id="UP000193467">
    <property type="component" value="Unassembled WGS sequence"/>
</dbReference>
<dbReference type="FunFam" id="1.10.472.10:FF:000010">
    <property type="entry name" value="G1/S-specific cyclin Cln1"/>
    <property type="match status" value="1"/>
</dbReference>
<evidence type="ECO:0000313" key="10">
    <source>
        <dbReference type="Proteomes" id="UP000193467"/>
    </source>
</evidence>
<dbReference type="SMART" id="SM01332">
    <property type="entry name" value="Cyclin_C"/>
    <property type="match status" value="1"/>
</dbReference>
<dbReference type="InterPro" id="IPR039361">
    <property type="entry name" value="Cyclin"/>
</dbReference>
<dbReference type="EMBL" id="MCGR01000058">
    <property type="protein sequence ID" value="ORY69147.1"/>
    <property type="molecule type" value="Genomic_DNA"/>
</dbReference>
<sequence>MQNLLELEYREDVKGYMFEMEGKTTASVDLIDQQPELQWYMRPYLVDFLIEIHQQHRLRPETLYLALNIVDRYVSKRIVFKKHYQLVGCAALWIAAKFEDAKDRVPTVPELCQMCCGAYDESAFIQMEGHVLSTINWVIGHPTTESWLRLACVTGPMEEQRTQHVARFIMEITLFHKEYIPFKPSELALASLLLARFMLGKSRRILDESEPVLRIAAMLDQHLAEHLDAVSPIVVKKYSFPFYSRASTFVREWFLSGRRFSYYDWSHPTTPARGLKHSPAAPSSVALVSSSPATSSSRSSSSSDDSCDEDDPCEPHTPLTPLPPYSTSDPFTASSVPRGKENPPRPPKSMLSSREAVMQLPAVRPPLNRASWEMNSSPAVPLYRP</sequence>
<evidence type="ECO:0000259" key="8">
    <source>
        <dbReference type="SMART" id="SM01332"/>
    </source>
</evidence>
<feature type="domain" description="Cyclin-like" evidence="7">
    <location>
        <begin position="146"/>
        <end position="228"/>
    </location>
</feature>
<name>A0A1Y2ECL2_9BASI</name>
<evidence type="ECO:0000256" key="3">
    <source>
        <dbReference type="ARBA" id="ARBA00023127"/>
    </source>
</evidence>
<dbReference type="PROSITE" id="PS00292">
    <property type="entry name" value="CYCLINS"/>
    <property type="match status" value="1"/>
</dbReference>
<comment type="similarity">
    <text evidence="1 5">Belongs to the cyclin family.</text>
</comment>
<keyword evidence="3 5" id="KW-0195">Cyclin</keyword>
<keyword evidence="10" id="KW-1185">Reference proteome</keyword>
<dbReference type="SUPFAM" id="SSF47954">
    <property type="entry name" value="Cyclin-like"/>
    <property type="match status" value="2"/>
</dbReference>
<gene>
    <name evidence="9" type="ORF">BCR35DRAFT_269866</name>
</gene>
<feature type="compositionally biased region" description="Low complexity" evidence="6">
    <location>
        <begin position="278"/>
        <end position="304"/>
    </location>
</feature>
<dbReference type="OrthoDB" id="5590282at2759"/>
<feature type="compositionally biased region" description="Polar residues" evidence="6">
    <location>
        <begin position="325"/>
        <end position="335"/>
    </location>
</feature>
<dbReference type="GO" id="GO:0051726">
    <property type="term" value="P:regulation of cell cycle"/>
    <property type="evidence" value="ECO:0007669"/>
    <property type="project" value="UniProtKB-ARBA"/>
</dbReference>